<reference evidence="2" key="1">
    <citation type="submission" date="2016-10" db="EMBL/GenBank/DDBJ databases">
        <authorList>
            <person name="Varghese N."/>
            <person name="Submissions S."/>
        </authorList>
    </citation>
    <scope>NUCLEOTIDE SEQUENCE [LARGE SCALE GENOMIC DNA]</scope>
    <source>
        <strain evidence="2">DSM 20632</strain>
    </source>
</reference>
<name>A0A1G9QUW3_9CORY</name>
<keyword evidence="2" id="KW-1185">Reference proteome</keyword>
<evidence type="ECO:0008006" key="3">
    <source>
        <dbReference type="Google" id="ProtNLM"/>
    </source>
</evidence>
<gene>
    <name evidence="1" type="ORF">SAMN04488535_2105</name>
</gene>
<dbReference type="EMBL" id="LT629700">
    <property type="protein sequence ID" value="SDM14799.1"/>
    <property type="molecule type" value="Genomic_DNA"/>
</dbReference>
<accession>A0A1G9QUW3</accession>
<sequence length="287" mass="29746">MGRVQLTPASVIRFAPGARVFARGRGVLQFGIDATRSGIVETPLADALVPALSLLTSPVTLGEVLGALAGADMDPAAARALIDDLAAFRIVVADSSPRVLLMGRGPLADALSALLRSAHISVRTPLPTEPAARTLHAVDPHMPIVFVDQLHRYRDLAKSARHLSSTMLPVSAVDARVYIGPVGAGRSGPCLYCAHLYHADRDDQWEHVVAHHAGGQASADPGTDPVVVAAGAAAAATVVRRICGVPDPPGVSAPPPERGMMVVADPFGPTPLARTVLGPHQGCPVCY</sequence>
<proteinExistence type="predicted"/>
<evidence type="ECO:0000313" key="2">
    <source>
        <dbReference type="Proteomes" id="UP000199350"/>
    </source>
</evidence>
<dbReference type="Gene3D" id="3.40.50.720">
    <property type="entry name" value="NAD(P)-binding Rossmann-like Domain"/>
    <property type="match status" value="1"/>
</dbReference>
<evidence type="ECO:0000313" key="1">
    <source>
        <dbReference type="EMBL" id="SDM14799.1"/>
    </source>
</evidence>
<protein>
    <recommendedName>
        <fullName evidence="3">Bacteriocin biosynthesis cyclodehydratase domain-containing protein</fullName>
    </recommendedName>
</protein>
<organism evidence="1 2">
    <name type="scientific">Corynebacterium mycetoides</name>
    <dbReference type="NCBI Taxonomy" id="38302"/>
    <lineage>
        <taxon>Bacteria</taxon>
        <taxon>Bacillati</taxon>
        <taxon>Actinomycetota</taxon>
        <taxon>Actinomycetes</taxon>
        <taxon>Mycobacteriales</taxon>
        <taxon>Corynebacteriaceae</taxon>
        <taxon>Corynebacterium</taxon>
    </lineage>
</organism>
<dbReference type="AlphaFoldDB" id="A0A1G9QUW3"/>
<dbReference type="Proteomes" id="UP000199350">
    <property type="component" value="Chromosome I"/>
</dbReference>
<dbReference type="RefSeq" id="WP_231908455.1">
    <property type="nucleotide sequence ID" value="NZ_LT629700.1"/>
</dbReference>